<name>A0A4S2D3V2_STEMA</name>
<gene>
    <name evidence="1" type="ORF">E5352_03995</name>
</gene>
<comment type="caution">
    <text evidence="1">The sequence shown here is derived from an EMBL/GenBank/DDBJ whole genome shotgun (WGS) entry which is preliminary data.</text>
</comment>
<dbReference type="EMBL" id="SRYW01000003">
    <property type="protein sequence ID" value="TGY35785.1"/>
    <property type="molecule type" value="Genomic_DNA"/>
</dbReference>
<dbReference type="AlphaFoldDB" id="A0A4S2D3V2"/>
<proteinExistence type="predicted"/>
<dbReference type="Proteomes" id="UP000306631">
    <property type="component" value="Unassembled WGS sequence"/>
</dbReference>
<sequence>MQPLQRHRHPTAIGTGLFRGSGRSISLAGPPIVPVSLITGDAVLGEAVFAPGVTLRGPALMPGPAFTFGSQPWPDDRAARLTCPAPSP</sequence>
<organism evidence="1 2">
    <name type="scientific">Stenotrophomonas maltophilia</name>
    <name type="common">Pseudomonas maltophilia</name>
    <name type="synonym">Xanthomonas maltophilia</name>
    <dbReference type="NCBI Taxonomy" id="40324"/>
    <lineage>
        <taxon>Bacteria</taxon>
        <taxon>Pseudomonadati</taxon>
        <taxon>Pseudomonadota</taxon>
        <taxon>Gammaproteobacteria</taxon>
        <taxon>Lysobacterales</taxon>
        <taxon>Lysobacteraceae</taxon>
        <taxon>Stenotrophomonas</taxon>
        <taxon>Stenotrophomonas maltophilia group</taxon>
    </lineage>
</organism>
<dbReference type="OrthoDB" id="5297508at2"/>
<reference evidence="1 2" key="1">
    <citation type="submission" date="2019-04" db="EMBL/GenBank/DDBJ databases">
        <title>Microbes associate with the intestines of laboratory mice.</title>
        <authorList>
            <person name="Navarre W."/>
            <person name="Wong E."/>
            <person name="Huang K."/>
            <person name="Tropini C."/>
            <person name="Ng K."/>
            <person name="Yu B."/>
        </authorList>
    </citation>
    <scope>NUCLEOTIDE SEQUENCE [LARGE SCALE GENOMIC DNA]</scope>
    <source>
        <strain evidence="1 2">NM62_B4-13</strain>
    </source>
</reference>
<evidence type="ECO:0000313" key="2">
    <source>
        <dbReference type="Proteomes" id="UP000306631"/>
    </source>
</evidence>
<accession>A0A4S2D3V2</accession>
<protein>
    <submittedName>
        <fullName evidence="1">Uncharacterized protein</fullName>
    </submittedName>
</protein>
<evidence type="ECO:0000313" key="1">
    <source>
        <dbReference type="EMBL" id="TGY35785.1"/>
    </source>
</evidence>